<keyword evidence="6" id="KW-1185">Reference proteome</keyword>
<dbReference type="Pfam" id="PF01047">
    <property type="entry name" value="MarR"/>
    <property type="match status" value="1"/>
</dbReference>
<feature type="domain" description="HTH marR-type" evidence="4">
    <location>
        <begin position="6"/>
        <end position="138"/>
    </location>
</feature>
<dbReference type="PANTHER" id="PTHR42756">
    <property type="entry name" value="TRANSCRIPTIONAL REGULATOR, MARR"/>
    <property type="match status" value="1"/>
</dbReference>
<dbReference type="RefSeq" id="WP_268060495.1">
    <property type="nucleotide sequence ID" value="NZ_JAPQFJ010000004.1"/>
</dbReference>
<sequence>MNFCEHDSLYHTFIQVIRLHYHRTHMLLEKIGIYPGQPPMLMALYHNDGQSQRELADKLKIKPSTITVMLRRMEKAELVGRRLDTEDQRVSRVYLTQQGKEICEKVKEIIKIIDSECFNGFTIEEKVLLRRLFIQMKDNLSKEEENKLDG</sequence>
<dbReference type="PANTHER" id="PTHR42756:SF1">
    <property type="entry name" value="TRANSCRIPTIONAL REPRESSOR OF EMRAB OPERON"/>
    <property type="match status" value="1"/>
</dbReference>
<dbReference type="PROSITE" id="PS50995">
    <property type="entry name" value="HTH_MARR_2"/>
    <property type="match status" value="1"/>
</dbReference>
<dbReference type="PRINTS" id="PR00598">
    <property type="entry name" value="HTHMARR"/>
</dbReference>
<protein>
    <submittedName>
        <fullName evidence="5">MarR family transcriptional regulator</fullName>
    </submittedName>
</protein>
<dbReference type="InterPro" id="IPR036390">
    <property type="entry name" value="WH_DNA-bd_sf"/>
</dbReference>
<evidence type="ECO:0000259" key="4">
    <source>
        <dbReference type="PROSITE" id="PS50995"/>
    </source>
</evidence>
<proteinExistence type="predicted"/>
<evidence type="ECO:0000313" key="5">
    <source>
        <dbReference type="EMBL" id="MCY6958085.1"/>
    </source>
</evidence>
<organism evidence="5 6">
    <name type="scientific">Clostridium brassicae</name>
    <dbReference type="NCBI Taxonomy" id="2999072"/>
    <lineage>
        <taxon>Bacteria</taxon>
        <taxon>Bacillati</taxon>
        <taxon>Bacillota</taxon>
        <taxon>Clostridia</taxon>
        <taxon>Eubacteriales</taxon>
        <taxon>Clostridiaceae</taxon>
        <taxon>Clostridium</taxon>
    </lineage>
</organism>
<dbReference type="SMART" id="SM00347">
    <property type="entry name" value="HTH_MARR"/>
    <property type="match status" value="1"/>
</dbReference>
<keyword evidence="2" id="KW-0238">DNA-binding</keyword>
<gene>
    <name evidence="5" type="ORF">OW729_05620</name>
</gene>
<dbReference type="InterPro" id="IPR000835">
    <property type="entry name" value="HTH_MarR-typ"/>
</dbReference>
<keyword evidence="1" id="KW-0805">Transcription regulation</keyword>
<reference evidence="5" key="1">
    <citation type="submission" date="2022-12" db="EMBL/GenBank/DDBJ databases">
        <title>Clostridium sp. nov., isolated from industrial wastewater.</title>
        <authorList>
            <person name="Jiayan W."/>
        </authorList>
    </citation>
    <scope>NUCLEOTIDE SEQUENCE</scope>
    <source>
        <strain evidence="5">ZC22-4</strain>
    </source>
</reference>
<dbReference type="EMBL" id="JAPQFJ010000004">
    <property type="protein sequence ID" value="MCY6958085.1"/>
    <property type="molecule type" value="Genomic_DNA"/>
</dbReference>
<evidence type="ECO:0000256" key="2">
    <source>
        <dbReference type="ARBA" id="ARBA00023125"/>
    </source>
</evidence>
<dbReference type="SUPFAM" id="SSF46785">
    <property type="entry name" value="Winged helix' DNA-binding domain"/>
    <property type="match status" value="1"/>
</dbReference>
<accession>A0ABT4D740</accession>
<keyword evidence="3" id="KW-0804">Transcription</keyword>
<evidence type="ECO:0000256" key="1">
    <source>
        <dbReference type="ARBA" id="ARBA00023015"/>
    </source>
</evidence>
<dbReference type="InterPro" id="IPR036388">
    <property type="entry name" value="WH-like_DNA-bd_sf"/>
</dbReference>
<comment type="caution">
    <text evidence="5">The sequence shown here is derived from an EMBL/GenBank/DDBJ whole genome shotgun (WGS) entry which is preliminary data.</text>
</comment>
<dbReference type="Proteomes" id="UP001144612">
    <property type="component" value="Unassembled WGS sequence"/>
</dbReference>
<name>A0ABT4D740_9CLOT</name>
<evidence type="ECO:0000256" key="3">
    <source>
        <dbReference type="ARBA" id="ARBA00023163"/>
    </source>
</evidence>
<dbReference type="Gene3D" id="1.10.10.10">
    <property type="entry name" value="Winged helix-like DNA-binding domain superfamily/Winged helix DNA-binding domain"/>
    <property type="match status" value="1"/>
</dbReference>
<evidence type="ECO:0000313" key="6">
    <source>
        <dbReference type="Proteomes" id="UP001144612"/>
    </source>
</evidence>